<dbReference type="Proteomes" id="UP000054007">
    <property type="component" value="Unassembled WGS sequence"/>
</dbReference>
<sequence length="114" mass="11667">MGGLCSKASNYSDGHQVLSSAGRVDVGSSRISTGSRPATQTKPAAQTRPAAQATTANDAAARAARAEAAEARLKAANKRGVNAANPKSGQLAAQANKPVKYAPEAPPEQRLVWD</sequence>
<dbReference type="AlphaFoldDB" id="A0A0D7BN75"/>
<protein>
    <submittedName>
        <fullName evidence="2">Uncharacterized protein</fullName>
    </submittedName>
</protein>
<feature type="compositionally biased region" description="Basic and acidic residues" evidence="1">
    <location>
        <begin position="64"/>
        <end position="73"/>
    </location>
</feature>
<feature type="compositionally biased region" description="Polar residues" evidence="1">
    <location>
        <begin position="7"/>
        <end position="19"/>
    </location>
</feature>
<evidence type="ECO:0000313" key="2">
    <source>
        <dbReference type="EMBL" id="KIY71640.1"/>
    </source>
</evidence>
<evidence type="ECO:0000313" key="3">
    <source>
        <dbReference type="Proteomes" id="UP000054007"/>
    </source>
</evidence>
<accession>A0A0D7BN75</accession>
<reference evidence="2 3" key="1">
    <citation type="journal article" date="2015" name="Fungal Genet. Biol.">
        <title>Evolution of novel wood decay mechanisms in Agaricales revealed by the genome sequences of Fistulina hepatica and Cylindrobasidium torrendii.</title>
        <authorList>
            <person name="Floudas D."/>
            <person name="Held B.W."/>
            <person name="Riley R."/>
            <person name="Nagy L.G."/>
            <person name="Koehler G."/>
            <person name="Ransdell A.S."/>
            <person name="Younus H."/>
            <person name="Chow J."/>
            <person name="Chiniquy J."/>
            <person name="Lipzen A."/>
            <person name="Tritt A."/>
            <person name="Sun H."/>
            <person name="Haridas S."/>
            <person name="LaButti K."/>
            <person name="Ohm R.A."/>
            <person name="Kues U."/>
            <person name="Blanchette R.A."/>
            <person name="Grigoriev I.V."/>
            <person name="Minto R.E."/>
            <person name="Hibbett D.S."/>
        </authorList>
    </citation>
    <scope>NUCLEOTIDE SEQUENCE [LARGE SCALE GENOMIC DNA]</scope>
    <source>
        <strain evidence="2 3">FP15055 ss-10</strain>
    </source>
</reference>
<feature type="region of interest" description="Disordered" evidence="1">
    <location>
        <begin position="1"/>
        <end position="114"/>
    </location>
</feature>
<dbReference type="EMBL" id="KN880452">
    <property type="protein sequence ID" value="KIY71640.1"/>
    <property type="molecule type" value="Genomic_DNA"/>
</dbReference>
<proteinExistence type="predicted"/>
<organism evidence="2 3">
    <name type="scientific">Cylindrobasidium torrendii FP15055 ss-10</name>
    <dbReference type="NCBI Taxonomy" id="1314674"/>
    <lineage>
        <taxon>Eukaryota</taxon>
        <taxon>Fungi</taxon>
        <taxon>Dikarya</taxon>
        <taxon>Basidiomycota</taxon>
        <taxon>Agaricomycotina</taxon>
        <taxon>Agaricomycetes</taxon>
        <taxon>Agaricomycetidae</taxon>
        <taxon>Agaricales</taxon>
        <taxon>Marasmiineae</taxon>
        <taxon>Physalacriaceae</taxon>
        <taxon>Cylindrobasidium</taxon>
    </lineage>
</organism>
<dbReference type="OrthoDB" id="3241086at2759"/>
<evidence type="ECO:0000256" key="1">
    <source>
        <dbReference type="SAM" id="MobiDB-lite"/>
    </source>
</evidence>
<gene>
    <name evidence="2" type="ORF">CYLTODRAFT_487074</name>
</gene>
<feature type="compositionally biased region" description="Low complexity" evidence="1">
    <location>
        <begin position="37"/>
        <end position="63"/>
    </location>
</feature>
<name>A0A0D7BN75_9AGAR</name>
<keyword evidence="3" id="KW-1185">Reference proteome</keyword>